<dbReference type="EMBL" id="JAPHNI010000380">
    <property type="protein sequence ID" value="KAJ8111725.1"/>
    <property type="molecule type" value="Genomic_DNA"/>
</dbReference>
<dbReference type="Proteomes" id="UP001153331">
    <property type="component" value="Unassembled WGS sequence"/>
</dbReference>
<organism evidence="1 2">
    <name type="scientific">Boeremia exigua</name>
    <dbReference type="NCBI Taxonomy" id="749465"/>
    <lineage>
        <taxon>Eukaryota</taxon>
        <taxon>Fungi</taxon>
        <taxon>Dikarya</taxon>
        <taxon>Ascomycota</taxon>
        <taxon>Pezizomycotina</taxon>
        <taxon>Dothideomycetes</taxon>
        <taxon>Pleosporomycetidae</taxon>
        <taxon>Pleosporales</taxon>
        <taxon>Pleosporineae</taxon>
        <taxon>Didymellaceae</taxon>
        <taxon>Boeremia</taxon>
    </lineage>
</organism>
<protein>
    <submittedName>
        <fullName evidence="1">Uncharacterized protein</fullName>
    </submittedName>
</protein>
<reference evidence="1" key="1">
    <citation type="submission" date="2022-11" db="EMBL/GenBank/DDBJ databases">
        <title>Genome Sequence of Boeremia exigua.</title>
        <authorList>
            <person name="Buettner E."/>
        </authorList>
    </citation>
    <scope>NUCLEOTIDE SEQUENCE</scope>
    <source>
        <strain evidence="1">CU02</strain>
    </source>
</reference>
<evidence type="ECO:0000313" key="2">
    <source>
        <dbReference type="Proteomes" id="UP001153331"/>
    </source>
</evidence>
<keyword evidence="2" id="KW-1185">Reference proteome</keyword>
<accession>A0ACC2I9A9</accession>
<comment type="caution">
    <text evidence="1">The sequence shown here is derived from an EMBL/GenBank/DDBJ whole genome shotgun (WGS) entry which is preliminary data.</text>
</comment>
<name>A0ACC2I9A9_9PLEO</name>
<sequence length="1228" mass="140464">MAELAVVGLVSNIISFIDYGAKFVSASRDVRGSRHGMAANVEELTHVLSDVHSSQARVKTMQSSGQHLSQDETVILSLVSDCERLAKKIQPILDKLKRRTNASWKTYEDLRVAFHSVNERKELDELQGRLEALDARVRSHFARSLQTDQHSATMTQLNKLESLQNTLQIKYDHKLAEIRDEVVQLMRKNVFDVEQQTANRLAEMSKLSVLQTEHTSCLRQTQLVRSLYVPVLSRRWREIPEADRASNSWLFDPLSSKYTEWLKEGDGVFLIAGKPGSGKSTLMKYASEHDDTKDCLTQWAKSSKLCTASFYFWNQGFELQKSQVGLFQSLLYQVLRSAPNLERHVRLDRFEHEAWEMHDLESAFRNIAEATLDTKFCFFIDGLDEYDGSEEEVVKILEFLTKSPHIKVCASSRFRTIIQSETKNLRHTLIISDHTKVDMINHVLKNLLKETKFQQLHEADQSGCDNIVSDIAEYANGVWLWVSLVTKDLVHAVKTGETLEKLQEITNDFPRGLDQYFKHMINKIRPSYQMDMAKYFLIATNALQPLPLFAFSLLDKERMDPDYAIKAPIQQATDCGYTNMKARIHNRCGDLMEVYDEPHPVFPSYPVDFMHRTVAEYLRDYHSAELQSKLVRSDPGFDPMVSLCRIQLSLLKSLGKPNLSSPISVNQVIAITDELLYYAHEIELRVKEGETSPADTMLDELNKVNTRYSKNSGIKNHWTHIRDLPSNQGMNVIFEGGYCNFLALTVQARLTRYVRTKLLQDRTSVNKKGRPLLDYALRPLRKTSVEMQYHSERDDPSVNVEMVQLLLDFDPNRTATVNEKLYSSNDRSVWDLFLVSCYETVEYSKAAVGRRPVPESLQDAWYNASKQLIEAGADPADTMISNSPISTYQALQTIFPSNKYRQHPVHAQFSDTEEVPMNRDTVVQVSEPESERSMSGRCESAYAWKVVVIPKLLHSLDRSFGDLPNLTIPAGRMRQDIIGRPLGPALTSFDRFFDSILPKFSAPPSRKTSYTMSSSKEAQALSRSEFWNDRYAKADGEKPTHEWFRAFDALEPFFEKHMFSLKGAEGKSQKVLHLGSGDSTIPYDLLERGYTNQLCIDFSTVVVDCMKSRHADKPQVEWKVGDVRDMTEIDSKSVDIAFDKGTLDAMIYGSPWSPPDEVLENSGRYINEVLRVLKDDGVFLYITYRQPHFVKPILNRANEWDLEMEVMGDGDSFEYFGFVLRKHISAAN</sequence>
<gene>
    <name evidence="1" type="ORF">OPT61_g5746</name>
</gene>
<proteinExistence type="predicted"/>
<evidence type="ECO:0000313" key="1">
    <source>
        <dbReference type="EMBL" id="KAJ8111725.1"/>
    </source>
</evidence>